<dbReference type="InterPro" id="IPR001322">
    <property type="entry name" value="Lamin_tail_dom"/>
</dbReference>
<dbReference type="Proteomes" id="UP000641588">
    <property type="component" value="Unassembled WGS sequence"/>
</dbReference>
<dbReference type="EMBL" id="WHOD01000097">
    <property type="protein sequence ID" value="NOU96362.1"/>
    <property type="molecule type" value="Genomic_DNA"/>
</dbReference>
<dbReference type="SUPFAM" id="SSF49373">
    <property type="entry name" value="Invasin/intimin cell-adhesion fragments"/>
    <property type="match status" value="1"/>
</dbReference>
<keyword evidence="5" id="KW-1185">Reference proteome</keyword>
<dbReference type="InterPro" id="IPR003343">
    <property type="entry name" value="Big_2"/>
</dbReference>
<protein>
    <recommendedName>
        <fullName evidence="6">Fibronectin type-III domain-containing protein</fullName>
    </recommendedName>
</protein>
<evidence type="ECO:0000259" key="2">
    <source>
        <dbReference type="PROSITE" id="PS50853"/>
    </source>
</evidence>
<dbReference type="SMART" id="SM00635">
    <property type="entry name" value="BID_2"/>
    <property type="match status" value="2"/>
</dbReference>
<dbReference type="InterPro" id="IPR003961">
    <property type="entry name" value="FN3_dom"/>
</dbReference>
<dbReference type="PROSITE" id="PS51841">
    <property type="entry name" value="LTD"/>
    <property type="match status" value="2"/>
</dbReference>
<gene>
    <name evidence="4" type="ORF">GC093_24555</name>
</gene>
<feature type="domain" description="LTD" evidence="3">
    <location>
        <begin position="27"/>
        <end position="194"/>
    </location>
</feature>
<name>A0A972GYX5_9BACL</name>
<dbReference type="RefSeq" id="WP_171654597.1">
    <property type="nucleotide sequence ID" value="NZ_WHOD01000097.1"/>
</dbReference>
<evidence type="ECO:0008006" key="6">
    <source>
        <dbReference type="Google" id="ProtNLM"/>
    </source>
</evidence>
<dbReference type="AlphaFoldDB" id="A0A972GYX5"/>
<dbReference type="SUPFAM" id="SSF49265">
    <property type="entry name" value="Fibronectin type III"/>
    <property type="match status" value="1"/>
</dbReference>
<dbReference type="CDD" id="cd00063">
    <property type="entry name" value="FN3"/>
    <property type="match status" value="1"/>
</dbReference>
<evidence type="ECO:0000259" key="3">
    <source>
        <dbReference type="PROSITE" id="PS51841"/>
    </source>
</evidence>
<dbReference type="Gene3D" id="3.30.457.10">
    <property type="entry name" value="Copper amine oxidase-like, N-terminal domain"/>
    <property type="match status" value="2"/>
</dbReference>
<feature type="chain" id="PRO_5037914758" description="Fibronectin type-III domain-containing protein" evidence="1">
    <location>
        <begin position="34"/>
        <end position="992"/>
    </location>
</feature>
<organism evidence="4 5">
    <name type="scientific">Paenibacillus foliorum</name>
    <dbReference type="NCBI Taxonomy" id="2654974"/>
    <lineage>
        <taxon>Bacteria</taxon>
        <taxon>Bacillati</taxon>
        <taxon>Bacillota</taxon>
        <taxon>Bacilli</taxon>
        <taxon>Bacillales</taxon>
        <taxon>Paenibacillaceae</taxon>
        <taxon>Paenibacillus</taxon>
    </lineage>
</organism>
<feature type="domain" description="LTD" evidence="3">
    <location>
        <begin position="621"/>
        <end position="787"/>
    </location>
</feature>
<dbReference type="Gene3D" id="2.60.40.10">
    <property type="entry name" value="Immunoglobulins"/>
    <property type="match status" value="2"/>
</dbReference>
<comment type="caution">
    <text evidence="4">The sequence shown here is derived from an EMBL/GenBank/DDBJ whole genome shotgun (WGS) entry which is preliminary data.</text>
</comment>
<dbReference type="Pfam" id="PF07833">
    <property type="entry name" value="Cu_amine_oxidN1"/>
    <property type="match status" value="1"/>
</dbReference>
<dbReference type="Pfam" id="PF02368">
    <property type="entry name" value="Big_2"/>
    <property type="match status" value="1"/>
</dbReference>
<dbReference type="Gene3D" id="2.60.40.1080">
    <property type="match status" value="2"/>
</dbReference>
<dbReference type="SMART" id="SM00060">
    <property type="entry name" value="FN3"/>
    <property type="match status" value="2"/>
</dbReference>
<dbReference type="PROSITE" id="PS50853">
    <property type="entry name" value="FN3"/>
    <property type="match status" value="1"/>
</dbReference>
<sequence length="992" mass="108265">MRFVKLRSTIVYVMLLSMLFSAFGFVSTPSVHAASTVGVGDLLITELVPYSKESGGALYRYLQLYNNTDQPIDLSKQKIYYYYQVKADPWKSSAINAFDITDRDKKVTGPDGQTKPKMYIPPYSTKIVWISRSNPTATLDQFNTTYNTTLTDDDVVYVFQDSGPPSTTQRYYGVIGQGLENKYDQDKDRYAFVRYNVQAGTGSCSGSTCDVAAGKSIKYFYPKNGLDPINREMEIRESGSRLQTPTPGKLVAGQTPPKKLTGLNATLGLGRISLTWASSTDPNVVNYRIYESGQAIAETQENSIDLSDSPSFRMEDGETYSFSVAAINTDGVESTQTAHVSILFEGGPSGVRAEVGDRSIQLSWQPTTKPVLGYKVYLNDQPVTSSVYTVTYSTYTYNLTGLTNGQNYKLNVSAVRQGTEPGTTLETALSADAFATPSVITGLSLSGIPSTLAVGSLYNLKVTTTNIGSEPSEVTNNAMLTVSDPTIVSIAGAAVRPLMAGQTRITGTYSGFSAFIDVTVIPPVTLSSLTIQGYPDDKVMSQGTLQLQVIGNYSDQSTQDLTGSAQYSSSVTSTATVDNGGLVTALRTGDTLITAKYGGKTANVNLTVAYSRVNSSRGSGGRSAVASAAITGNLLITEAVIQSADDKEESGELYRYIELYNNTDQPIDLSQQKIYYYYQVKDQPWKDSSFDKLVITDRDKNVMGQDEKVKPKMYIQPHSTKIIWVYVPKDVTANKTVAQFNAQYGTQLTDEDILYVFHNGFSYTGQRYLAVVSPGGDKDTDRYSFIRYNAGAGAKSCNETPGSCDFIKGESINYFYPQNGLDPVSRELEIRDADSRHQKPTPGQLAANQVPDGTVTATTVVDKKDSSESIVLQIENRMASIRGKELYMEVAPVLDGDTTIVPYRFIGEALGAIVGWEQDTQKVTLTLNNKSVVLFINNKEAIVDGKKVTLELAPKIIDGNTMVPLRFVSEGLDQEVKYDVTNKSITLLPIKK</sequence>
<feature type="signal peptide" evidence="1">
    <location>
        <begin position="1"/>
        <end position="33"/>
    </location>
</feature>
<feature type="domain" description="Fibronectin type-III" evidence="2">
    <location>
        <begin position="347"/>
        <end position="439"/>
    </location>
</feature>
<evidence type="ECO:0000256" key="1">
    <source>
        <dbReference type="SAM" id="SignalP"/>
    </source>
</evidence>
<keyword evidence="1" id="KW-0732">Signal</keyword>
<dbReference type="SUPFAM" id="SSF55383">
    <property type="entry name" value="Copper amine oxidase, domain N"/>
    <property type="match status" value="2"/>
</dbReference>
<evidence type="ECO:0000313" key="5">
    <source>
        <dbReference type="Proteomes" id="UP000641588"/>
    </source>
</evidence>
<evidence type="ECO:0000313" key="4">
    <source>
        <dbReference type="EMBL" id="NOU96362.1"/>
    </source>
</evidence>
<reference evidence="4" key="1">
    <citation type="submission" date="2019-10" db="EMBL/GenBank/DDBJ databases">
        <title>Description of Paenibacillus glebae sp. nov.</title>
        <authorList>
            <person name="Carlier A."/>
            <person name="Qi S."/>
        </authorList>
    </citation>
    <scope>NUCLEOTIDE SEQUENCE</scope>
    <source>
        <strain evidence="4">LMG 31456</strain>
    </source>
</reference>
<proteinExistence type="predicted"/>
<dbReference type="InterPro" id="IPR013783">
    <property type="entry name" value="Ig-like_fold"/>
</dbReference>
<dbReference type="InterPro" id="IPR012854">
    <property type="entry name" value="Cu_amine_oxidase-like_N"/>
</dbReference>
<dbReference type="Pfam" id="PF00041">
    <property type="entry name" value="fn3"/>
    <property type="match status" value="1"/>
</dbReference>
<dbReference type="InterPro" id="IPR036116">
    <property type="entry name" value="FN3_sf"/>
</dbReference>
<dbReference type="InterPro" id="IPR036582">
    <property type="entry name" value="Mao_N_sf"/>
</dbReference>
<accession>A0A972GYX5</accession>
<dbReference type="InterPro" id="IPR008964">
    <property type="entry name" value="Invasin/intimin_cell_adhesion"/>
</dbReference>